<dbReference type="InterPro" id="IPR016161">
    <property type="entry name" value="Ald_DH/histidinol_DH"/>
</dbReference>
<comment type="pathway">
    <text evidence="1 7">Amino-acid biosynthesis; L-proline biosynthesis; L-glutamate 5-semialdehyde from L-glutamate: step 2/2.</text>
</comment>
<protein>
    <recommendedName>
        <fullName evidence="7">Gamma-glutamyl phosphate reductase</fullName>
        <shortName evidence="7">GPR</shortName>
        <ecNumber evidence="7">1.2.1.41</ecNumber>
    </recommendedName>
    <alternativeName>
        <fullName evidence="7">Glutamate-5-semialdehyde dehydrogenase</fullName>
    </alternativeName>
    <alternativeName>
        <fullName evidence="7">Glutamyl-gamma-semialdehyde dehydrogenase</fullName>
        <shortName evidence="7">GSA dehydrogenase</shortName>
    </alternativeName>
</protein>
<dbReference type="InterPro" id="IPR016162">
    <property type="entry name" value="Ald_DH_N"/>
</dbReference>
<proteinExistence type="inferred from homology"/>
<feature type="domain" description="Aldehyde dehydrogenase" evidence="8">
    <location>
        <begin position="110"/>
        <end position="284"/>
    </location>
</feature>
<dbReference type="PANTHER" id="PTHR11063">
    <property type="entry name" value="GLUTAMATE SEMIALDEHYDE DEHYDROGENASE"/>
    <property type="match status" value="1"/>
</dbReference>
<comment type="similarity">
    <text evidence="7">Belongs to the gamma-glutamyl phosphate reductase family.</text>
</comment>
<dbReference type="Gene3D" id="3.40.309.10">
    <property type="entry name" value="Aldehyde Dehydrogenase, Chain A, domain 2"/>
    <property type="match status" value="1"/>
</dbReference>
<evidence type="ECO:0000256" key="5">
    <source>
        <dbReference type="ARBA" id="ARBA00023002"/>
    </source>
</evidence>
<dbReference type="Pfam" id="PF00171">
    <property type="entry name" value="Aldedh"/>
    <property type="match status" value="1"/>
</dbReference>
<keyword evidence="5 7" id="KW-0560">Oxidoreductase</keyword>
<dbReference type="GO" id="GO:0004350">
    <property type="term" value="F:glutamate-5-semialdehyde dehydrogenase activity"/>
    <property type="evidence" value="ECO:0007669"/>
    <property type="project" value="UniProtKB-EC"/>
</dbReference>
<comment type="function">
    <text evidence="7">Catalyzes the NADPH-dependent reduction of L-glutamate 5-phosphate into L-glutamate 5-semialdehyde and phosphate. The product spontaneously undergoes cyclization to form 1-pyrroline-5-carboxylate.</text>
</comment>
<evidence type="ECO:0000256" key="1">
    <source>
        <dbReference type="ARBA" id="ARBA00004985"/>
    </source>
</evidence>
<dbReference type="InterPro" id="IPR012134">
    <property type="entry name" value="Glu-5-SA_DH"/>
</dbReference>
<comment type="subcellular location">
    <subcellularLocation>
        <location evidence="7">Cytoplasm</location>
    </subcellularLocation>
</comment>
<dbReference type="NCBIfam" id="NF001221">
    <property type="entry name" value="PRK00197.1"/>
    <property type="match status" value="1"/>
</dbReference>
<comment type="catalytic activity">
    <reaction evidence="6 7">
        <text>L-glutamate 5-semialdehyde + phosphate + NADP(+) = L-glutamyl 5-phosphate + NADPH + H(+)</text>
        <dbReference type="Rhea" id="RHEA:19541"/>
        <dbReference type="ChEBI" id="CHEBI:15378"/>
        <dbReference type="ChEBI" id="CHEBI:43474"/>
        <dbReference type="ChEBI" id="CHEBI:57783"/>
        <dbReference type="ChEBI" id="CHEBI:58066"/>
        <dbReference type="ChEBI" id="CHEBI:58274"/>
        <dbReference type="ChEBI" id="CHEBI:58349"/>
        <dbReference type="EC" id="1.2.1.41"/>
    </reaction>
</comment>
<evidence type="ECO:0000256" key="4">
    <source>
        <dbReference type="ARBA" id="ARBA00022857"/>
    </source>
</evidence>
<keyword evidence="4 7" id="KW-0521">NADP</keyword>
<dbReference type="EC" id="1.2.1.41" evidence="7"/>
<evidence type="ECO:0000313" key="9">
    <source>
        <dbReference type="EMBL" id="MFC5002709.1"/>
    </source>
</evidence>
<organism evidence="9 10">
    <name type="scientific">Dactylosporangium cerinum</name>
    <dbReference type="NCBI Taxonomy" id="1434730"/>
    <lineage>
        <taxon>Bacteria</taxon>
        <taxon>Bacillati</taxon>
        <taxon>Actinomycetota</taxon>
        <taxon>Actinomycetes</taxon>
        <taxon>Micromonosporales</taxon>
        <taxon>Micromonosporaceae</taxon>
        <taxon>Dactylosporangium</taxon>
    </lineage>
</organism>
<name>A0ABV9W410_9ACTN</name>
<comment type="caution">
    <text evidence="9">The sequence shown here is derived from an EMBL/GenBank/DDBJ whole genome shotgun (WGS) entry which is preliminary data.</text>
</comment>
<gene>
    <name evidence="7" type="primary">proA</name>
    <name evidence="9" type="ORF">ACFPIJ_33390</name>
</gene>
<evidence type="ECO:0000256" key="2">
    <source>
        <dbReference type="ARBA" id="ARBA00022605"/>
    </source>
</evidence>
<keyword evidence="7" id="KW-0963">Cytoplasm</keyword>
<dbReference type="InterPro" id="IPR016163">
    <property type="entry name" value="Ald_DH_C"/>
</dbReference>
<dbReference type="Proteomes" id="UP001595912">
    <property type="component" value="Unassembled WGS sequence"/>
</dbReference>
<dbReference type="CDD" id="cd07079">
    <property type="entry name" value="ALDH_F18-19_ProA-GPR"/>
    <property type="match status" value="1"/>
</dbReference>
<reference evidence="10" key="1">
    <citation type="journal article" date="2019" name="Int. J. Syst. Evol. Microbiol.">
        <title>The Global Catalogue of Microorganisms (GCM) 10K type strain sequencing project: providing services to taxonomists for standard genome sequencing and annotation.</title>
        <authorList>
            <consortium name="The Broad Institute Genomics Platform"/>
            <consortium name="The Broad Institute Genome Sequencing Center for Infectious Disease"/>
            <person name="Wu L."/>
            <person name="Ma J."/>
        </authorList>
    </citation>
    <scope>NUCLEOTIDE SEQUENCE [LARGE SCALE GENOMIC DNA]</scope>
    <source>
        <strain evidence="10">CGMCC 4.7152</strain>
    </source>
</reference>
<dbReference type="PROSITE" id="PS01223">
    <property type="entry name" value="PROA"/>
    <property type="match status" value="1"/>
</dbReference>
<dbReference type="InterPro" id="IPR000965">
    <property type="entry name" value="GPR_dom"/>
</dbReference>
<dbReference type="SUPFAM" id="SSF53720">
    <property type="entry name" value="ALDH-like"/>
    <property type="match status" value="1"/>
</dbReference>
<dbReference type="PANTHER" id="PTHR11063:SF8">
    <property type="entry name" value="DELTA-1-PYRROLINE-5-CARBOXYLATE SYNTHASE"/>
    <property type="match status" value="1"/>
</dbReference>
<evidence type="ECO:0000256" key="6">
    <source>
        <dbReference type="ARBA" id="ARBA00049024"/>
    </source>
</evidence>
<dbReference type="Gene3D" id="3.40.605.10">
    <property type="entry name" value="Aldehyde Dehydrogenase, Chain A, domain 1"/>
    <property type="match status" value="1"/>
</dbReference>
<evidence type="ECO:0000256" key="7">
    <source>
        <dbReference type="HAMAP-Rule" id="MF_00412"/>
    </source>
</evidence>
<dbReference type="PIRSF" id="PIRSF000151">
    <property type="entry name" value="GPR"/>
    <property type="match status" value="1"/>
</dbReference>
<sequence>MDQILAAARRALADAPPLGHPSYQRFAAVLGESIVDAWPALREANEHDLEAARERGLPGAIIDRLRLDAPQRRHLTALAQAVHAAVPDVVEPRPGRPAGGWGTLRPVARPLGVILMVYEARPTVTVESALLGAVTGNAVLLRGGREMAATDAAAGQVIRQALELAGLPGDLVTVLADPDRSVFRALLTRADAVDVLIPRGSPSLIEYCQRNSAIPVIASGGGVNHLYVHAGADLELAARVALDSKVDEPTACNTLELVLVDRQVAGDFQRALIAEANRAAVAVRLRSDVTAQEPDAGIVEIDRLGPHDFGREYLDVTIGVHAVDGVDEALAHIARYGSGHTEGVIATDAGVIDRFTGRVDAAAVVVNGSLRLHDGPTLGLGPELSISTGRLHVRGPVTLADLVTYSWRVDANGALRSQLDGDPARIVTPDLEPTHAY</sequence>
<dbReference type="InterPro" id="IPR015590">
    <property type="entry name" value="Aldehyde_DH_dom"/>
</dbReference>
<evidence type="ECO:0000256" key="3">
    <source>
        <dbReference type="ARBA" id="ARBA00022650"/>
    </source>
</evidence>
<keyword evidence="2 7" id="KW-0028">Amino-acid biosynthesis</keyword>
<dbReference type="RefSeq" id="WP_380121049.1">
    <property type="nucleotide sequence ID" value="NZ_JBHSIU010000042.1"/>
</dbReference>
<keyword evidence="10" id="KW-1185">Reference proteome</keyword>
<dbReference type="InterPro" id="IPR020593">
    <property type="entry name" value="G-glutamylP_reductase_CS"/>
</dbReference>
<keyword evidence="3 7" id="KW-0641">Proline biosynthesis</keyword>
<evidence type="ECO:0000313" key="10">
    <source>
        <dbReference type="Proteomes" id="UP001595912"/>
    </source>
</evidence>
<dbReference type="HAMAP" id="MF_00412">
    <property type="entry name" value="ProA"/>
    <property type="match status" value="1"/>
</dbReference>
<dbReference type="EMBL" id="JBHSIU010000042">
    <property type="protein sequence ID" value="MFC5002709.1"/>
    <property type="molecule type" value="Genomic_DNA"/>
</dbReference>
<evidence type="ECO:0000259" key="8">
    <source>
        <dbReference type="Pfam" id="PF00171"/>
    </source>
</evidence>
<accession>A0ABV9W410</accession>